<dbReference type="EMBL" id="JBHSDL010000025">
    <property type="protein sequence ID" value="MFC4376104.1"/>
    <property type="molecule type" value="Genomic_DNA"/>
</dbReference>
<name>A0ABV8VJ73_9NOCA</name>
<gene>
    <name evidence="2" type="ORF">ACFO5K_18570</name>
</gene>
<dbReference type="Proteomes" id="UP001595844">
    <property type="component" value="Unassembled WGS sequence"/>
</dbReference>
<reference evidence="3" key="1">
    <citation type="journal article" date="2019" name="Int. J. Syst. Evol. Microbiol.">
        <title>The Global Catalogue of Microorganisms (GCM) 10K type strain sequencing project: providing services to taxonomists for standard genome sequencing and annotation.</title>
        <authorList>
            <consortium name="The Broad Institute Genomics Platform"/>
            <consortium name="The Broad Institute Genome Sequencing Center for Infectious Disease"/>
            <person name="Wu L."/>
            <person name="Ma J."/>
        </authorList>
    </citation>
    <scope>NUCLEOTIDE SEQUENCE [LARGE SCALE GENOMIC DNA]</scope>
    <source>
        <strain evidence="3">IBRC-M 10490</strain>
    </source>
</reference>
<dbReference type="RefSeq" id="WP_378564245.1">
    <property type="nucleotide sequence ID" value="NZ_JBHSDL010000025.1"/>
</dbReference>
<evidence type="ECO:0000313" key="2">
    <source>
        <dbReference type="EMBL" id="MFC4376104.1"/>
    </source>
</evidence>
<sequence length="79" mass="8109">MQSPRSPLPTTTASGTPEATPAVVSDDRELVVNLLDPHMRALCASAAGLSGQALLRLAAAAETLRQTEGLEAAARTAQL</sequence>
<evidence type="ECO:0000256" key="1">
    <source>
        <dbReference type="SAM" id="MobiDB-lite"/>
    </source>
</evidence>
<feature type="region of interest" description="Disordered" evidence="1">
    <location>
        <begin position="1"/>
        <end position="24"/>
    </location>
</feature>
<evidence type="ECO:0000313" key="3">
    <source>
        <dbReference type="Proteomes" id="UP001595844"/>
    </source>
</evidence>
<keyword evidence="3" id="KW-1185">Reference proteome</keyword>
<organism evidence="2 3">
    <name type="scientific">Nocardia halotolerans</name>
    <dbReference type="NCBI Taxonomy" id="1755878"/>
    <lineage>
        <taxon>Bacteria</taxon>
        <taxon>Bacillati</taxon>
        <taxon>Actinomycetota</taxon>
        <taxon>Actinomycetes</taxon>
        <taxon>Mycobacteriales</taxon>
        <taxon>Nocardiaceae</taxon>
        <taxon>Nocardia</taxon>
    </lineage>
</organism>
<feature type="compositionally biased region" description="Polar residues" evidence="1">
    <location>
        <begin position="1"/>
        <end position="17"/>
    </location>
</feature>
<protein>
    <submittedName>
        <fullName evidence="2">Uncharacterized protein</fullName>
    </submittedName>
</protein>
<comment type="caution">
    <text evidence="2">The sequence shown here is derived from an EMBL/GenBank/DDBJ whole genome shotgun (WGS) entry which is preliminary data.</text>
</comment>
<accession>A0ABV8VJ73</accession>
<proteinExistence type="predicted"/>